<evidence type="ECO:0000256" key="4">
    <source>
        <dbReference type="ARBA" id="ARBA00022747"/>
    </source>
</evidence>
<dbReference type="InterPro" id="IPR029063">
    <property type="entry name" value="SAM-dependent_MTases_sf"/>
</dbReference>
<dbReference type="EC" id="2.1.1.37" evidence="7"/>
<keyword evidence="2 5" id="KW-0808">Transferase</keyword>
<evidence type="ECO:0000256" key="2">
    <source>
        <dbReference type="ARBA" id="ARBA00022679"/>
    </source>
</evidence>
<dbReference type="InterPro" id="IPR001525">
    <property type="entry name" value="C5_MeTfrase"/>
</dbReference>
<dbReference type="PaxDb" id="469381-Dpep_0381"/>
<dbReference type="GO" id="GO:0003886">
    <property type="term" value="F:DNA (cytosine-5-)-methyltransferase activity"/>
    <property type="evidence" value="ECO:0007669"/>
    <property type="project" value="UniProtKB-EC"/>
</dbReference>
<gene>
    <name evidence="8" type="ORF">Dpep_0381</name>
</gene>
<organism evidence="8 9">
    <name type="scientific">Dethiosulfovibrio peptidovorans DSM 11002</name>
    <dbReference type="NCBI Taxonomy" id="469381"/>
    <lineage>
        <taxon>Bacteria</taxon>
        <taxon>Thermotogati</taxon>
        <taxon>Synergistota</taxon>
        <taxon>Synergistia</taxon>
        <taxon>Synergistales</taxon>
        <taxon>Dethiosulfovibrionaceae</taxon>
        <taxon>Dethiosulfovibrio</taxon>
    </lineage>
</organism>
<feature type="active site" evidence="5">
    <location>
        <position position="82"/>
    </location>
</feature>
<dbReference type="eggNOG" id="COG0270">
    <property type="taxonomic scope" value="Bacteria"/>
</dbReference>
<keyword evidence="3 5" id="KW-0949">S-adenosyl-L-methionine</keyword>
<dbReference type="PANTHER" id="PTHR10629">
    <property type="entry name" value="CYTOSINE-SPECIFIC METHYLTRANSFERASE"/>
    <property type="match status" value="1"/>
</dbReference>
<sequence length="350" mass="39220">MRKGISVVDLFCGAGGLTHGFVMEGFRVLAGVDTDKACKYPFEKNNAGAEFIASDVRDLSPEDLAKLYPEGDMKVLVGCAPCQPFSSYTNGDRKKDGKWRLLYTFADLIKGVDPEIFSMENVPDLVRRFGKDGVYSDFVESLSDRYEISAYVVHCPEYGIPQRRTRLVLFGSKRGKVELIPPSHDRSSFRTVRDAIGHLPPLSAGEVDRKDPLHRAPRLSETNLERIKQSKPGGTWQDWDEDLVAKCHRKKTGTSYLAVYGRMRWDEPAPTMTTLCFGYGNGRFGHPDQDRAISLREAAIFQTFPEDYSFVPPGRPYYFKVLGRLIGNAVPVDLGRLVAKSIAKHLEETA</sequence>
<dbReference type="GO" id="GO:0003677">
    <property type="term" value="F:DNA binding"/>
    <property type="evidence" value="ECO:0007669"/>
    <property type="project" value="TreeGrafter"/>
</dbReference>
<proteinExistence type="inferred from homology"/>
<dbReference type="GO" id="GO:0032259">
    <property type="term" value="P:methylation"/>
    <property type="evidence" value="ECO:0007669"/>
    <property type="project" value="UniProtKB-KW"/>
</dbReference>
<evidence type="ECO:0000256" key="7">
    <source>
        <dbReference type="RuleBase" id="RU000417"/>
    </source>
</evidence>
<dbReference type="InterPro" id="IPR018117">
    <property type="entry name" value="C5_DNA_meth_AS"/>
</dbReference>
<comment type="catalytic activity">
    <reaction evidence="7">
        <text>a 2'-deoxycytidine in DNA + S-adenosyl-L-methionine = a 5-methyl-2'-deoxycytidine in DNA + S-adenosyl-L-homocysteine + H(+)</text>
        <dbReference type="Rhea" id="RHEA:13681"/>
        <dbReference type="Rhea" id="RHEA-COMP:11369"/>
        <dbReference type="Rhea" id="RHEA-COMP:11370"/>
        <dbReference type="ChEBI" id="CHEBI:15378"/>
        <dbReference type="ChEBI" id="CHEBI:57856"/>
        <dbReference type="ChEBI" id="CHEBI:59789"/>
        <dbReference type="ChEBI" id="CHEBI:85452"/>
        <dbReference type="ChEBI" id="CHEBI:85454"/>
        <dbReference type="EC" id="2.1.1.37"/>
    </reaction>
</comment>
<dbReference type="Proteomes" id="UP000006427">
    <property type="component" value="Unassembled WGS sequence"/>
</dbReference>
<dbReference type="NCBIfam" id="TIGR00675">
    <property type="entry name" value="dcm"/>
    <property type="match status" value="1"/>
</dbReference>
<evidence type="ECO:0000256" key="3">
    <source>
        <dbReference type="ARBA" id="ARBA00022691"/>
    </source>
</evidence>
<dbReference type="Gene3D" id="3.90.120.10">
    <property type="entry name" value="DNA Methylase, subunit A, domain 2"/>
    <property type="match status" value="1"/>
</dbReference>
<dbReference type="PRINTS" id="PR00105">
    <property type="entry name" value="C5METTRFRASE"/>
</dbReference>
<dbReference type="EMBL" id="ABTR02000001">
    <property type="protein sequence ID" value="EFC90413.1"/>
    <property type="molecule type" value="Genomic_DNA"/>
</dbReference>
<dbReference type="REBASE" id="62789">
    <property type="entry name" value="M.Dpe11002ORF381P"/>
</dbReference>
<dbReference type="PANTHER" id="PTHR10629:SF52">
    <property type="entry name" value="DNA (CYTOSINE-5)-METHYLTRANSFERASE 1"/>
    <property type="match status" value="1"/>
</dbReference>
<dbReference type="PROSITE" id="PS00095">
    <property type="entry name" value="C5_MTASE_2"/>
    <property type="match status" value="1"/>
</dbReference>
<reference evidence="8 9" key="1">
    <citation type="journal article" date="2010" name="Stand. Genomic Sci.">
        <title>Permanent draft genome sequence of Dethiosulfovibrio peptidovorans type strain (SEBR 4207).</title>
        <authorList>
            <person name="Labutti K."/>
            <person name="Mayilraj S."/>
            <person name="Clum A."/>
            <person name="Lucas S."/>
            <person name="Glavina Del Rio T."/>
            <person name="Nolan M."/>
            <person name="Tice H."/>
            <person name="Cheng J.F."/>
            <person name="Pitluck S."/>
            <person name="Liolios K."/>
            <person name="Ivanova N."/>
            <person name="Mavromatis K."/>
            <person name="Mikhailova N."/>
            <person name="Pati A."/>
            <person name="Goodwin L."/>
            <person name="Chen A."/>
            <person name="Palaniappan K."/>
            <person name="Land M."/>
            <person name="Hauser L."/>
            <person name="Chang Y.J."/>
            <person name="Jeffries C.D."/>
            <person name="Rohde M."/>
            <person name="Spring S."/>
            <person name="Goker M."/>
            <person name="Woyke T."/>
            <person name="Bristow J."/>
            <person name="Eisen J.A."/>
            <person name="Markowitz V."/>
            <person name="Hugenholtz P."/>
            <person name="Kyrpides N.C."/>
            <person name="Klenk H.P."/>
            <person name="Lapidus A."/>
        </authorList>
    </citation>
    <scope>NUCLEOTIDE SEQUENCE [LARGE SCALE GENOMIC DNA]</scope>
    <source>
        <strain evidence="8 9">DSM 11002</strain>
    </source>
</reference>
<dbReference type="STRING" id="469381.Dpep_0381"/>
<evidence type="ECO:0000313" key="9">
    <source>
        <dbReference type="Proteomes" id="UP000006427"/>
    </source>
</evidence>
<dbReference type="RefSeq" id="WP_005659101.1">
    <property type="nucleotide sequence ID" value="NZ_ABTR02000001.1"/>
</dbReference>
<dbReference type="PROSITE" id="PS00094">
    <property type="entry name" value="C5_MTASE_1"/>
    <property type="match status" value="1"/>
</dbReference>
<name>D2Z3V7_9BACT</name>
<accession>D2Z3V7</accession>
<dbReference type="InterPro" id="IPR050390">
    <property type="entry name" value="C5-Methyltransferase"/>
</dbReference>
<comment type="caution">
    <text evidence="8">The sequence shown here is derived from an EMBL/GenBank/DDBJ whole genome shotgun (WGS) entry which is preliminary data.</text>
</comment>
<evidence type="ECO:0000256" key="1">
    <source>
        <dbReference type="ARBA" id="ARBA00022603"/>
    </source>
</evidence>
<keyword evidence="1 5" id="KW-0489">Methyltransferase</keyword>
<protein>
    <recommendedName>
        <fullName evidence="7">Cytosine-specific methyltransferase</fullName>
        <ecNumber evidence="7">2.1.1.37</ecNumber>
    </recommendedName>
</protein>
<dbReference type="GO" id="GO:0009307">
    <property type="term" value="P:DNA restriction-modification system"/>
    <property type="evidence" value="ECO:0007669"/>
    <property type="project" value="UniProtKB-KW"/>
</dbReference>
<evidence type="ECO:0000256" key="5">
    <source>
        <dbReference type="PROSITE-ProRule" id="PRU01016"/>
    </source>
</evidence>
<comment type="similarity">
    <text evidence="5 6">Belongs to the class I-like SAM-binding methyltransferase superfamily. C5-methyltransferase family.</text>
</comment>
<evidence type="ECO:0000256" key="6">
    <source>
        <dbReference type="RuleBase" id="RU000416"/>
    </source>
</evidence>
<dbReference type="PROSITE" id="PS51679">
    <property type="entry name" value="SAM_MT_C5"/>
    <property type="match status" value="1"/>
</dbReference>
<dbReference type="OrthoDB" id="9813719at2"/>
<keyword evidence="4" id="KW-0680">Restriction system</keyword>
<keyword evidence="9" id="KW-1185">Reference proteome</keyword>
<dbReference type="InterPro" id="IPR031303">
    <property type="entry name" value="C5_meth_CS"/>
</dbReference>
<dbReference type="Gene3D" id="3.40.50.150">
    <property type="entry name" value="Vaccinia Virus protein VP39"/>
    <property type="match status" value="1"/>
</dbReference>
<evidence type="ECO:0000313" key="8">
    <source>
        <dbReference type="EMBL" id="EFC90413.1"/>
    </source>
</evidence>
<dbReference type="GO" id="GO:0044027">
    <property type="term" value="P:negative regulation of gene expression via chromosomal CpG island methylation"/>
    <property type="evidence" value="ECO:0007669"/>
    <property type="project" value="TreeGrafter"/>
</dbReference>
<dbReference type="AlphaFoldDB" id="D2Z3V7"/>
<dbReference type="SUPFAM" id="SSF53335">
    <property type="entry name" value="S-adenosyl-L-methionine-dependent methyltransferases"/>
    <property type="match status" value="1"/>
</dbReference>
<dbReference type="Pfam" id="PF00145">
    <property type="entry name" value="DNA_methylase"/>
    <property type="match status" value="1"/>
</dbReference>